<proteinExistence type="inferred from homology"/>
<comment type="similarity">
    <text evidence="2">Belongs to the FPG family.</text>
</comment>
<dbReference type="EC" id="4.2.99.18" evidence="3"/>
<comment type="cofactor">
    <cofactor evidence="1">
        <name>Zn(2+)</name>
        <dbReference type="ChEBI" id="CHEBI:29105"/>
    </cofactor>
</comment>
<dbReference type="Pfam" id="PF06827">
    <property type="entry name" value="zf-FPG_IleRS"/>
    <property type="match status" value="1"/>
</dbReference>
<dbReference type="InterPro" id="IPR015886">
    <property type="entry name" value="H2TH_FPG"/>
</dbReference>
<dbReference type="Gene3D" id="1.10.8.50">
    <property type="match status" value="1"/>
</dbReference>
<evidence type="ECO:0000256" key="13">
    <source>
        <dbReference type="ARBA" id="ARBA00023295"/>
    </source>
</evidence>
<evidence type="ECO:0000256" key="12">
    <source>
        <dbReference type="ARBA" id="ARBA00023268"/>
    </source>
</evidence>
<dbReference type="Pfam" id="PF06831">
    <property type="entry name" value="H2TH"/>
    <property type="match status" value="1"/>
</dbReference>
<dbReference type="SMART" id="SM01232">
    <property type="entry name" value="H2TH"/>
    <property type="match status" value="1"/>
</dbReference>
<dbReference type="InterPro" id="IPR012319">
    <property type="entry name" value="FPG_cat"/>
</dbReference>
<evidence type="ECO:0000256" key="3">
    <source>
        <dbReference type="ARBA" id="ARBA00012720"/>
    </source>
</evidence>
<dbReference type="InterPro" id="IPR000214">
    <property type="entry name" value="Znf_DNA_glyclase/AP_lyase"/>
</dbReference>
<reference evidence="18" key="1">
    <citation type="submission" date="2022-10" db="EMBL/GenBank/DDBJ databases">
        <title>Whole-Genome Sequencing of Brachybacterium huguangmaarense BRM-3, Isolated from Betula schmidtii.</title>
        <authorList>
            <person name="Haam D."/>
        </authorList>
    </citation>
    <scope>NUCLEOTIDE SEQUENCE</scope>
    <source>
        <strain evidence="18">BRM-3</strain>
    </source>
</reference>
<evidence type="ECO:0000256" key="7">
    <source>
        <dbReference type="ARBA" id="ARBA00022801"/>
    </source>
</evidence>
<keyword evidence="12" id="KW-0511">Multifunctional enzyme</keyword>
<keyword evidence="10" id="KW-0234">DNA repair</keyword>
<evidence type="ECO:0000256" key="11">
    <source>
        <dbReference type="ARBA" id="ARBA00023239"/>
    </source>
</evidence>
<dbReference type="PROSITE" id="PS51066">
    <property type="entry name" value="ZF_FPG_2"/>
    <property type="match status" value="1"/>
</dbReference>
<dbReference type="PANTHER" id="PTHR42697">
    <property type="entry name" value="ENDONUCLEASE 8"/>
    <property type="match status" value="1"/>
</dbReference>
<dbReference type="InterPro" id="IPR010979">
    <property type="entry name" value="Ribosomal_uS13-like_H2TH"/>
</dbReference>
<dbReference type="SUPFAM" id="SSF81624">
    <property type="entry name" value="N-terminal domain of MutM-like DNA repair proteins"/>
    <property type="match status" value="1"/>
</dbReference>
<feature type="domain" description="FPG-type" evidence="16">
    <location>
        <begin position="286"/>
        <end position="320"/>
    </location>
</feature>
<dbReference type="PANTHER" id="PTHR42697:SF3">
    <property type="entry name" value="ENDONUCLEASE 8 1"/>
    <property type="match status" value="1"/>
</dbReference>
<evidence type="ECO:0000256" key="6">
    <source>
        <dbReference type="ARBA" id="ARBA00022771"/>
    </source>
</evidence>
<evidence type="ECO:0000256" key="9">
    <source>
        <dbReference type="ARBA" id="ARBA00023125"/>
    </source>
</evidence>
<evidence type="ECO:0000256" key="8">
    <source>
        <dbReference type="ARBA" id="ARBA00022833"/>
    </source>
</evidence>
<name>A0ABY6G0P3_9MICO</name>
<evidence type="ECO:0000256" key="10">
    <source>
        <dbReference type="ARBA" id="ARBA00023204"/>
    </source>
</evidence>
<organism evidence="18 19">
    <name type="scientific">Brachybacterium huguangmaarense</name>
    <dbReference type="NCBI Taxonomy" id="1652028"/>
    <lineage>
        <taxon>Bacteria</taxon>
        <taxon>Bacillati</taxon>
        <taxon>Actinomycetota</taxon>
        <taxon>Actinomycetes</taxon>
        <taxon>Micrococcales</taxon>
        <taxon>Dermabacteraceae</taxon>
        <taxon>Brachybacterium</taxon>
    </lineage>
</organism>
<dbReference type="Pfam" id="PF01149">
    <property type="entry name" value="Fapy_DNA_glyco"/>
    <property type="match status" value="1"/>
</dbReference>
<dbReference type="EMBL" id="CP107020">
    <property type="protein sequence ID" value="UYG16765.1"/>
    <property type="molecule type" value="Genomic_DNA"/>
</dbReference>
<evidence type="ECO:0000313" key="18">
    <source>
        <dbReference type="EMBL" id="UYG16765.1"/>
    </source>
</evidence>
<feature type="domain" description="Formamidopyrimidine-DNA glycosylase catalytic" evidence="17">
    <location>
        <begin position="1"/>
        <end position="99"/>
    </location>
</feature>
<dbReference type="PROSITE" id="PS01242">
    <property type="entry name" value="ZF_FPG_1"/>
    <property type="match status" value="1"/>
</dbReference>
<gene>
    <name evidence="18" type="ORF">BRM3_14375</name>
</gene>
<dbReference type="PROSITE" id="PS51068">
    <property type="entry name" value="FPG_CAT"/>
    <property type="match status" value="1"/>
</dbReference>
<dbReference type="InterPro" id="IPR035937">
    <property type="entry name" value="FPG_N"/>
</dbReference>
<keyword evidence="7" id="KW-0378">Hydrolase</keyword>
<evidence type="ECO:0000256" key="14">
    <source>
        <dbReference type="ARBA" id="ARBA00044632"/>
    </source>
</evidence>
<keyword evidence="19" id="KW-1185">Reference proteome</keyword>
<dbReference type="Gene3D" id="3.20.190.10">
    <property type="entry name" value="MutM-like, N-terminal"/>
    <property type="match status" value="1"/>
</dbReference>
<dbReference type="RefSeq" id="WP_263593978.1">
    <property type="nucleotide sequence ID" value="NZ_CP107020.1"/>
</dbReference>
<keyword evidence="8" id="KW-0862">Zinc</keyword>
<keyword evidence="6 15" id="KW-0863">Zinc-finger</keyword>
<keyword evidence="13" id="KW-0326">Glycosidase</keyword>
<dbReference type="SMART" id="SM00898">
    <property type="entry name" value="Fapy_DNA_glyco"/>
    <property type="match status" value="1"/>
</dbReference>
<keyword evidence="4" id="KW-0479">Metal-binding</keyword>
<keyword evidence="9" id="KW-0238">DNA-binding</keyword>
<sequence length="351" mass="38290">MPEGHTVHRLADAFEQGFGGRRVRVSSPQGRFAAEAERLDGQVLVEAEAVGKHLLLGFAPSADTALTDPAVSFVHVHLGLYGSWTFAGDAGFASAPAIGAPRRRVGEVEGDLDVEQDWRRLVPRATVRVRIAGPDGLADLTGPTACELYDATQREALLTRLGPDPLRRDADPSRFVQKVRRSRSGIGVLLMNQDVIAGAGNIYRAEALFRARLDPFVPGEHLTASLVEGIWEDLSALMDYGARTGRIVTTEPEHRDIEARIVERSRGTRQNGDDDPAVVPREKSFYVYHRQTLPCRLCATTVRSAELAGRTVFWCPRCQSVRSRRAVWSREHPAAAWALPGEGLGSGTAGD</sequence>
<dbReference type="InterPro" id="IPR010663">
    <property type="entry name" value="Znf_FPG/IleRS"/>
</dbReference>
<dbReference type="Proteomes" id="UP001164305">
    <property type="component" value="Chromosome"/>
</dbReference>
<evidence type="ECO:0000259" key="17">
    <source>
        <dbReference type="PROSITE" id="PS51068"/>
    </source>
</evidence>
<protein>
    <recommendedName>
        <fullName evidence="3">DNA-(apurinic or apyrimidinic site) lyase</fullName>
        <ecNumber evidence="3">4.2.99.18</ecNumber>
    </recommendedName>
</protein>
<comment type="catalytic activity">
    <reaction evidence="14">
        <text>2'-deoxyribonucleotide-(2'-deoxyribose 5'-phosphate)-2'-deoxyribonucleotide-DNA = a 3'-end 2'-deoxyribonucleotide-(2,3-dehydro-2,3-deoxyribose 5'-phosphate)-DNA + a 5'-end 5'-phospho-2'-deoxyribonucleoside-DNA + H(+)</text>
        <dbReference type="Rhea" id="RHEA:66592"/>
        <dbReference type="Rhea" id="RHEA-COMP:13180"/>
        <dbReference type="Rhea" id="RHEA-COMP:16897"/>
        <dbReference type="Rhea" id="RHEA-COMP:17067"/>
        <dbReference type="ChEBI" id="CHEBI:15378"/>
        <dbReference type="ChEBI" id="CHEBI:136412"/>
        <dbReference type="ChEBI" id="CHEBI:157695"/>
        <dbReference type="ChEBI" id="CHEBI:167181"/>
        <dbReference type="EC" id="4.2.99.18"/>
    </reaction>
</comment>
<evidence type="ECO:0000259" key="16">
    <source>
        <dbReference type="PROSITE" id="PS51066"/>
    </source>
</evidence>
<keyword evidence="5" id="KW-0227">DNA damage</keyword>
<keyword evidence="11" id="KW-0456">Lyase</keyword>
<dbReference type="SUPFAM" id="SSF46946">
    <property type="entry name" value="S13-like H2TH domain"/>
    <property type="match status" value="1"/>
</dbReference>
<evidence type="ECO:0000256" key="4">
    <source>
        <dbReference type="ARBA" id="ARBA00022723"/>
    </source>
</evidence>
<evidence type="ECO:0000313" key="19">
    <source>
        <dbReference type="Proteomes" id="UP001164305"/>
    </source>
</evidence>
<accession>A0ABY6G0P3</accession>
<evidence type="ECO:0000256" key="15">
    <source>
        <dbReference type="PROSITE-ProRule" id="PRU00391"/>
    </source>
</evidence>
<evidence type="ECO:0000256" key="5">
    <source>
        <dbReference type="ARBA" id="ARBA00022763"/>
    </source>
</evidence>
<dbReference type="InterPro" id="IPR015887">
    <property type="entry name" value="DNA_glyclase_Znf_dom_DNA_BS"/>
</dbReference>
<evidence type="ECO:0000256" key="2">
    <source>
        <dbReference type="ARBA" id="ARBA00009409"/>
    </source>
</evidence>
<dbReference type="CDD" id="cd08970">
    <property type="entry name" value="AcNei1_N"/>
    <property type="match status" value="1"/>
</dbReference>
<evidence type="ECO:0000256" key="1">
    <source>
        <dbReference type="ARBA" id="ARBA00001947"/>
    </source>
</evidence>
<dbReference type="SUPFAM" id="SSF57716">
    <property type="entry name" value="Glucocorticoid receptor-like (DNA-binding domain)"/>
    <property type="match status" value="1"/>
</dbReference>